<dbReference type="EMBL" id="JRHH01000003">
    <property type="protein sequence ID" value="KGD68558.1"/>
    <property type="molecule type" value="Genomic_DNA"/>
</dbReference>
<accession>A0A095U1V8</accession>
<gene>
    <name evidence="2" type="ORF">LG45_09810</name>
</gene>
<keyword evidence="3" id="KW-1185">Reference proteome</keyword>
<name>A0A095U1V8_9FLAO</name>
<feature type="chain" id="PRO_5001918926" evidence="1">
    <location>
        <begin position="28"/>
        <end position="123"/>
    </location>
</feature>
<evidence type="ECO:0000313" key="2">
    <source>
        <dbReference type="EMBL" id="KGD68558.1"/>
    </source>
</evidence>
<comment type="caution">
    <text evidence="2">The sequence shown here is derived from an EMBL/GenBank/DDBJ whole genome shotgun (WGS) entry which is preliminary data.</text>
</comment>
<dbReference type="RefSeq" id="WP_035126513.1">
    <property type="nucleotide sequence ID" value="NZ_JRHH01000003.1"/>
</dbReference>
<keyword evidence="1" id="KW-0732">Signal</keyword>
<feature type="signal peptide" evidence="1">
    <location>
        <begin position="1"/>
        <end position="27"/>
    </location>
</feature>
<protein>
    <submittedName>
        <fullName evidence="2">Uncharacterized protein</fullName>
    </submittedName>
</protein>
<dbReference type="STRING" id="1453498.LG45_09810"/>
<proteinExistence type="predicted"/>
<organism evidence="2 3">
    <name type="scientific">Flavobacterium aquatile LMG 4008 = ATCC 11947</name>
    <dbReference type="NCBI Taxonomy" id="1453498"/>
    <lineage>
        <taxon>Bacteria</taxon>
        <taxon>Pseudomonadati</taxon>
        <taxon>Bacteroidota</taxon>
        <taxon>Flavobacteriia</taxon>
        <taxon>Flavobacteriales</taxon>
        <taxon>Flavobacteriaceae</taxon>
        <taxon>Flavobacterium</taxon>
    </lineage>
</organism>
<dbReference type="Proteomes" id="UP000029554">
    <property type="component" value="Unassembled WGS sequence"/>
</dbReference>
<sequence>MKKIVQITLVSLFSLVFYFLLSSNSKATATTFIYSNEQNAPEKVSSVDASDFYFSTRTTNTFAIAKNNVSSSFKTFSNAVFAAHSKAIESIFQVAYWQFTLHSKNSLFRLEQSKILFPFHYHW</sequence>
<evidence type="ECO:0000313" key="3">
    <source>
        <dbReference type="Proteomes" id="UP000029554"/>
    </source>
</evidence>
<dbReference type="AlphaFoldDB" id="A0A095U1V8"/>
<reference evidence="2 3" key="1">
    <citation type="submission" date="2014-09" db="EMBL/GenBank/DDBJ databases">
        <title>Whole Genome Shotgun of Flavobacterium aquatile LMG 4008.</title>
        <authorList>
            <person name="Gale A.N."/>
            <person name="Pipes S.E."/>
            <person name="Newman J.D."/>
        </authorList>
    </citation>
    <scope>NUCLEOTIDE SEQUENCE [LARGE SCALE GENOMIC DNA]</scope>
    <source>
        <strain evidence="2 3">LMG 4008</strain>
    </source>
</reference>
<evidence type="ECO:0000256" key="1">
    <source>
        <dbReference type="SAM" id="SignalP"/>
    </source>
</evidence>